<reference evidence="2 3" key="1">
    <citation type="submission" date="2019-06" db="EMBL/GenBank/DDBJ databases">
        <title>Whole genome shotgun sequence of Acetobacter peroxydans NBRC 13755.</title>
        <authorList>
            <person name="Hosoyama A."/>
            <person name="Uohara A."/>
            <person name="Ohji S."/>
            <person name="Ichikawa N."/>
        </authorList>
    </citation>
    <scope>NUCLEOTIDE SEQUENCE [LARGE SCALE GENOMIC DNA]</scope>
    <source>
        <strain evidence="2 3">NBRC 13755</strain>
    </source>
</reference>
<dbReference type="EMBL" id="BJMV01000011">
    <property type="protein sequence ID" value="GEB86279.1"/>
    <property type="molecule type" value="Genomic_DNA"/>
</dbReference>
<dbReference type="OrthoDB" id="9256286at2"/>
<gene>
    <name evidence="2" type="ORF">APE01nite_20760</name>
</gene>
<name>A0A4Y3TXV2_9PROT</name>
<feature type="region of interest" description="Disordered" evidence="1">
    <location>
        <begin position="82"/>
        <end position="140"/>
    </location>
</feature>
<protein>
    <submittedName>
        <fullName evidence="2">Uncharacterized protein</fullName>
    </submittedName>
</protein>
<sequence length="140" mass="14554">MDIFLSPGDSPLTITPGDTTLHIRVSRGTAAAIQNPPPALPVMATAAAEQGAVIKHQRLWRHRALIGLGVLAMLSAGLYSRMSGAPASSPTPQPPHLALLAPPEFPARPVMRPLALPPPQSEAPPAQPGPSPLNQAFGLH</sequence>
<keyword evidence="3" id="KW-1185">Reference proteome</keyword>
<organism evidence="2 3">
    <name type="scientific">Acetobacter peroxydans</name>
    <dbReference type="NCBI Taxonomy" id="104098"/>
    <lineage>
        <taxon>Bacteria</taxon>
        <taxon>Pseudomonadati</taxon>
        <taxon>Pseudomonadota</taxon>
        <taxon>Alphaproteobacteria</taxon>
        <taxon>Acetobacterales</taxon>
        <taxon>Acetobacteraceae</taxon>
        <taxon>Acetobacter</taxon>
    </lineage>
</organism>
<feature type="compositionally biased region" description="Pro residues" evidence="1">
    <location>
        <begin position="115"/>
        <end position="131"/>
    </location>
</feature>
<evidence type="ECO:0000313" key="2">
    <source>
        <dbReference type="EMBL" id="GEB86279.1"/>
    </source>
</evidence>
<dbReference type="AlphaFoldDB" id="A0A4Y3TXV2"/>
<dbReference type="Proteomes" id="UP000317730">
    <property type="component" value="Unassembled WGS sequence"/>
</dbReference>
<evidence type="ECO:0000313" key="3">
    <source>
        <dbReference type="Proteomes" id="UP000317730"/>
    </source>
</evidence>
<evidence type="ECO:0000256" key="1">
    <source>
        <dbReference type="SAM" id="MobiDB-lite"/>
    </source>
</evidence>
<dbReference type="RefSeq" id="WP_141377277.1">
    <property type="nucleotide sequence ID" value="NZ_BAPL01000004.1"/>
</dbReference>
<proteinExistence type="predicted"/>
<comment type="caution">
    <text evidence="2">The sequence shown here is derived from an EMBL/GenBank/DDBJ whole genome shotgun (WGS) entry which is preliminary data.</text>
</comment>
<accession>A0A4Y3TXV2</accession>